<comment type="subcellular location">
    <subcellularLocation>
        <location evidence="1">Membrane</location>
    </subcellularLocation>
</comment>
<evidence type="ECO:0000313" key="7">
    <source>
        <dbReference type="Proteomes" id="UP000788993"/>
    </source>
</evidence>
<dbReference type="Gene3D" id="1.50.40.10">
    <property type="entry name" value="Mitochondrial carrier domain"/>
    <property type="match status" value="1"/>
</dbReference>
<comment type="caution">
    <text evidence="6">The sequence shown here is derived from an EMBL/GenBank/DDBJ whole genome shotgun (WGS) entry which is preliminary data.</text>
</comment>
<evidence type="ECO:0000256" key="5">
    <source>
        <dbReference type="SAM" id="MobiDB-lite"/>
    </source>
</evidence>
<reference evidence="6" key="2">
    <citation type="submission" date="2021-01" db="EMBL/GenBank/DDBJ databases">
        <authorList>
            <person name="Schikora-Tamarit M.A."/>
        </authorList>
    </citation>
    <scope>NUCLEOTIDE SEQUENCE</scope>
    <source>
        <strain evidence="6">NCAIM Y.01608</strain>
    </source>
</reference>
<evidence type="ECO:0000256" key="1">
    <source>
        <dbReference type="ARBA" id="ARBA00004370"/>
    </source>
</evidence>
<accession>A0A9P8NUF8</accession>
<evidence type="ECO:0008006" key="8">
    <source>
        <dbReference type="Google" id="ProtNLM"/>
    </source>
</evidence>
<dbReference type="OrthoDB" id="77989at2759"/>
<evidence type="ECO:0000313" key="6">
    <source>
        <dbReference type="EMBL" id="KAH3659852.1"/>
    </source>
</evidence>
<name>A0A9P8NUF8_9ASCO</name>
<protein>
    <recommendedName>
        <fullName evidence="8">Mitochondrial fusion and transport protein UGO1</fullName>
    </recommendedName>
</protein>
<dbReference type="SUPFAM" id="SSF103506">
    <property type="entry name" value="Mitochondrial carrier"/>
    <property type="match status" value="1"/>
</dbReference>
<evidence type="ECO:0000256" key="3">
    <source>
        <dbReference type="ARBA" id="ARBA00022989"/>
    </source>
</evidence>
<keyword evidence="7" id="KW-1185">Reference proteome</keyword>
<keyword evidence="2" id="KW-0812">Transmembrane</keyword>
<dbReference type="EMBL" id="JAEUBD010001504">
    <property type="protein sequence ID" value="KAH3659852.1"/>
    <property type="molecule type" value="Genomic_DNA"/>
</dbReference>
<dbReference type="GO" id="GO:0016020">
    <property type="term" value="C:membrane"/>
    <property type="evidence" value="ECO:0007669"/>
    <property type="project" value="UniProtKB-SubCell"/>
</dbReference>
<reference evidence="6" key="1">
    <citation type="journal article" date="2021" name="Open Biol.">
        <title>Shared evolutionary footprints suggest mitochondrial oxidative damage underlies multiple complex I losses in fungi.</title>
        <authorList>
            <person name="Schikora-Tamarit M.A."/>
            <person name="Marcet-Houben M."/>
            <person name="Nosek J."/>
            <person name="Gabaldon T."/>
        </authorList>
    </citation>
    <scope>NUCLEOTIDE SEQUENCE</scope>
    <source>
        <strain evidence="6">NCAIM Y.01608</strain>
    </source>
</reference>
<proteinExistence type="predicted"/>
<evidence type="ECO:0000256" key="4">
    <source>
        <dbReference type="ARBA" id="ARBA00023136"/>
    </source>
</evidence>
<sequence length="485" mass="55142">MALQESYESLLRPYKDKNEFDLHYPISYKPYVGIIDNTSNQSISMDLPFINQTSSGSGRTARKIIKPLVTRPQTTYHKNIYLDLEFKEYLDWNNLKQLVSSLLHSFATNYFKLVLNQPFEIATTLLQVGSFQNHISVPTRAVQDDSESDDDNNYFAKEDDNSSKMRQSHIERAPRLSHSTNIPKKVMLDKIEPVSLNTLDILSALVSKEGPRGVFKAVNTSFLISTLQYTIRSWVSGLISGLLGIPDPFYVEMMHSPNAGLSLALSVGADVVTGLLLAQLNLIRMKFIVTNSGKGPRSFREIIWTLPRFFIFTPPKDLIIPNIVTNAIRSFTIHYPTYFLTVLWQANKYNSISLYNTLVFMSKVVGLFVRLPFETLYNRAQVSHLLTCTTLPESMKLSPDQLCIKFGGYYGYLSTLYYVVTGTKPVDYGADNSFAENVVLEIEDTDEINKGYEAVFRGWKVQLIRLVSRLFLNLLAQESQNSEKF</sequence>
<feature type="compositionally biased region" description="Basic and acidic residues" evidence="5">
    <location>
        <begin position="156"/>
        <end position="172"/>
    </location>
</feature>
<dbReference type="InterPro" id="IPR023395">
    <property type="entry name" value="MCP_dom_sf"/>
</dbReference>
<evidence type="ECO:0000256" key="2">
    <source>
        <dbReference type="ARBA" id="ARBA00022692"/>
    </source>
</evidence>
<organism evidence="6 7">
    <name type="scientific">Ogataea polymorpha</name>
    <dbReference type="NCBI Taxonomy" id="460523"/>
    <lineage>
        <taxon>Eukaryota</taxon>
        <taxon>Fungi</taxon>
        <taxon>Dikarya</taxon>
        <taxon>Ascomycota</taxon>
        <taxon>Saccharomycotina</taxon>
        <taxon>Pichiomycetes</taxon>
        <taxon>Pichiales</taxon>
        <taxon>Pichiaceae</taxon>
        <taxon>Ogataea</taxon>
    </lineage>
</organism>
<feature type="region of interest" description="Disordered" evidence="5">
    <location>
        <begin position="139"/>
        <end position="172"/>
    </location>
</feature>
<keyword evidence="4" id="KW-0472">Membrane</keyword>
<dbReference type="Proteomes" id="UP000788993">
    <property type="component" value="Unassembled WGS sequence"/>
</dbReference>
<keyword evidence="3" id="KW-1133">Transmembrane helix</keyword>
<gene>
    <name evidence="6" type="ORF">OGATHE_005897</name>
</gene>
<dbReference type="AlphaFoldDB" id="A0A9P8NUF8"/>